<feature type="transmembrane region" description="Helical" evidence="1">
    <location>
        <begin position="107"/>
        <end position="130"/>
    </location>
</feature>
<feature type="transmembrane region" description="Helical" evidence="1">
    <location>
        <begin position="68"/>
        <end position="87"/>
    </location>
</feature>
<reference evidence="3" key="1">
    <citation type="journal article" date="2021" name="Nat. Commun.">
        <title>Genetic determinants of endophytism in the Arabidopsis root mycobiome.</title>
        <authorList>
            <person name="Mesny F."/>
            <person name="Miyauchi S."/>
            <person name="Thiergart T."/>
            <person name="Pickel B."/>
            <person name="Atanasova L."/>
            <person name="Karlsson M."/>
            <person name="Huettel B."/>
            <person name="Barry K.W."/>
            <person name="Haridas S."/>
            <person name="Chen C."/>
            <person name="Bauer D."/>
            <person name="Andreopoulos W."/>
            <person name="Pangilinan J."/>
            <person name="LaButti K."/>
            <person name="Riley R."/>
            <person name="Lipzen A."/>
            <person name="Clum A."/>
            <person name="Drula E."/>
            <person name="Henrissat B."/>
            <person name="Kohler A."/>
            <person name="Grigoriev I.V."/>
            <person name="Martin F.M."/>
            <person name="Hacquard S."/>
        </authorList>
    </citation>
    <scope>NUCLEOTIDE SEQUENCE</scope>
    <source>
        <strain evidence="3">MPI-CAGE-AT-0016</strain>
    </source>
</reference>
<keyword evidence="1" id="KW-1133">Transmembrane helix</keyword>
<accession>A0A8K0TT14</accession>
<dbReference type="Proteomes" id="UP000813385">
    <property type="component" value="Unassembled WGS sequence"/>
</dbReference>
<dbReference type="AlphaFoldDB" id="A0A8K0TT14"/>
<dbReference type="InterPro" id="IPR046623">
    <property type="entry name" value="DUF6536"/>
</dbReference>
<feature type="transmembrane region" description="Helical" evidence="1">
    <location>
        <begin position="375"/>
        <end position="398"/>
    </location>
</feature>
<dbReference type="EMBL" id="JAGPXD010000001">
    <property type="protein sequence ID" value="KAH7376320.1"/>
    <property type="molecule type" value="Genomic_DNA"/>
</dbReference>
<feature type="domain" description="DUF6536" evidence="2">
    <location>
        <begin position="70"/>
        <end position="210"/>
    </location>
</feature>
<dbReference type="OrthoDB" id="5429634at2759"/>
<feature type="transmembrane region" description="Helical" evidence="1">
    <location>
        <begin position="460"/>
        <end position="479"/>
    </location>
</feature>
<protein>
    <recommendedName>
        <fullName evidence="2">DUF6536 domain-containing protein</fullName>
    </recommendedName>
</protein>
<feature type="transmembrane region" description="Helical" evidence="1">
    <location>
        <begin position="638"/>
        <end position="662"/>
    </location>
</feature>
<keyword evidence="1" id="KW-0812">Transmembrane</keyword>
<feature type="transmembrane region" description="Helical" evidence="1">
    <location>
        <begin position="528"/>
        <end position="549"/>
    </location>
</feature>
<proteinExistence type="predicted"/>
<evidence type="ECO:0000259" key="2">
    <source>
        <dbReference type="Pfam" id="PF20163"/>
    </source>
</evidence>
<evidence type="ECO:0000313" key="4">
    <source>
        <dbReference type="Proteomes" id="UP000813385"/>
    </source>
</evidence>
<organism evidence="3 4">
    <name type="scientific">Plectosphaerella cucumerina</name>
    <dbReference type="NCBI Taxonomy" id="40658"/>
    <lineage>
        <taxon>Eukaryota</taxon>
        <taxon>Fungi</taxon>
        <taxon>Dikarya</taxon>
        <taxon>Ascomycota</taxon>
        <taxon>Pezizomycotina</taxon>
        <taxon>Sordariomycetes</taxon>
        <taxon>Hypocreomycetidae</taxon>
        <taxon>Glomerellales</taxon>
        <taxon>Plectosphaerellaceae</taxon>
        <taxon>Plectosphaerella</taxon>
    </lineage>
</organism>
<dbReference type="PANTHER" id="PTHR35395:SF1">
    <property type="entry name" value="DUF6536 DOMAIN-CONTAINING PROTEIN"/>
    <property type="match status" value="1"/>
</dbReference>
<comment type="caution">
    <text evidence="3">The sequence shown here is derived from an EMBL/GenBank/DDBJ whole genome shotgun (WGS) entry which is preliminary data.</text>
</comment>
<keyword evidence="4" id="KW-1185">Reference proteome</keyword>
<keyword evidence="1" id="KW-0472">Membrane</keyword>
<sequence>MEFDKSVHTAITQIDVDDGERGGGEGDRLMASYQLASGSGPYATIEHLKRYIPSLSPDYNTGQTTREWIVFVVALNVGIFAWAIISYPPDNHGVGTFYTGRCPTASAVNSAAHVVLNVLSTAFLGAGNYCMQIMVAPSREEMNKAHAKGRALEIGVPSLKNLLRISRKRVACWITLGIFATTLHVFWNSAIFTSLPTVFIPRAVVTNDFLNATDNWAIDNRVTQLERKGGRFWKQHPANSHPDVNSTVIYGMQAPAKEIYTRLNTSECIRNFVEPMGATRALVVVAKNMTSEQNGGSSLIDAAVFGWNADSSWANSWICLAYQPEAWQFCTWGWAESQFAHNWMLQEPPVEVDSCLVGEAGDNSERCGLHYSTHVMGIVCGCTLIEFVLIIGIWRRLARGDDPNKRIMTTLGDAVHSYLEDTGHETYEKSPKPGMWGIKLAEWQPRADGISWFKAVTLGAWTRAMTLFIIAIAVFSYFIGSSASAARDIGIDLSPAVLWNHGFGVHPALTAGSLGPLNDMGLSSTALMLWHILITNAAQVIISLLYIFYNSIFTRQLVADEWVRFLGEDGKKVLRVSAPRGMQRSTYFLSLPAKYSMPLMAMSTAMHWLISQSIYLVQTRAYGPGLNSERIPSFDNTGRGYSVLGSVLAILFGGLVVAIMLINSGVRRYRGIPDGFQLMAYNSSGIQAMCQRPEGDREAGFFPIRMGMTTGPGEGCLNKATPRLTFSTDINLTTPEPGKKYYQPVLKQRKRWWAWRSRRNVGEED</sequence>
<dbReference type="Pfam" id="PF20163">
    <property type="entry name" value="DUF6536"/>
    <property type="match status" value="1"/>
</dbReference>
<dbReference type="PANTHER" id="PTHR35395">
    <property type="entry name" value="DUF6536 DOMAIN-CONTAINING PROTEIN"/>
    <property type="match status" value="1"/>
</dbReference>
<name>A0A8K0TT14_9PEZI</name>
<feature type="transmembrane region" description="Helical" evidence="1">
    <location>
        <begin position="170"/>
        <end position="187"/>
    </location>
</feature>
<evidence type="ECO:0000313" key="3">
    <source>
        <dbReference type="EMBL" id="KAH7376320.1"/>
    </source>
</evidence>
<gene>
    <name evidence="3" type="ORF">B0T11DRAFT_314660</name>
</gene>
<evidence type="ECO:0000256" key="1">
    <source>
        <dbReference type="SAM" id="Phobius"/>
    </source>
</evidence>